<dbReference type="GO" id="GO:0006631">
    <property type="term" value="P:fatty acid metabolic process"/>
    <property type="evidence" value="ECO:0007669"/>
    <property type="project" value="TreeGrafter"/>
</dbReference>
<dbReference type="GO" id="GO:0019432">
    <property type="term" value="P:triglyceride biosynthetic process"/>
    <property type="evidence" value="ECO:0007669"/>
    <property type="project" value="TreeGrafter"/>
</dbReference>
<sequence>RLCHWVLLKLLNCFFLNLQLHQGQVEMVLKATKMADVPLVFLSTHKSQLDGLLLSFLLFSQGLGVPRVMVGNQLCSPRLRALLSHLGGIFLPLRMEQRPSEQDEELLRAVLATYIEELLRSHQPLLIFLEEPPIPMCLSASAREWLTLVSRAVQDGSVPDVLLVPSPTSSWSPSASPTTCSPVVCTSKECLGSCLWAACRALRQNFGCARVDFGQPFSFQEFAAKNFIRKSCSEEPPEELMLLPTILGTCLEGKKGEIWSPGTTTTTNVEAEEEMLVTKLGLHCLSEFIPNHLFILLFLQGVFFSRLMLDFSWLLEEILLRRHDVCFSGQLRVLVQHSVTLLKSHLTFYSVTNIGDILVVPKDSAEALRELNHYSAAILPVFASEAVGACAIHALLVEVLPFLRESVRPSDIVLSQDELHRKILELLRLLPPNLLGFQPCQPLDCRSQDIMDKLLQCGLLEYEE</sequence>
<feature type="non-terminal residue" evidence="3">
    <location>
        <position position="464"/>
    </location>
</feature>
<dbReference type="GO" id="GO:0034587">
    <property type="term" value="P:piRNA processing"/>
    <property type="evidence" value="ECO:0007669"/>
    <property type="project" value="TreeGrafter"/>
</dbReference>
<organism evidence="3 4">
    <name type="scientific">Antrostomus carolinensis</name>
    <name type="common">Chuck-will's-widow</name>
    <name type="synonym">Caprimulgus carolinensis</name>
    <dbReference type="NCBI Taxonomy" id="279965"/>
    <lineage>
        <taxon>Eukaryota</taxon>
        <taxon>Metazoa</taxon>
        <taxon>Chordata</taxon>
        <taxon>Craniata</taxon>
        <taxon>Vertebrata</taxon>
        <taxon>Euteleostomi</taxon>
        <taxon>Archelosauria</taxon>
        <taxon>Archosauria</taxon>
        <taxon>Dinosauria</taxon>
        <taxon>Saurischia</taxon>
        <taxon>Theropoda</taxon>
        <taxon>Coelurosauria</taxon>
        <taxon>Aves</taxon>
        <taxon>Neognathae</taxon>
        <taxon>Neoaves</taxon>
        <taxon>Strisores</taxon>
        <taxon>Caprimulgiformes</taxon>
        <taxon>Caprimulgidae</taxon>
        <taxon>Antrostomus</taxon>
    </lineage>
</organism>
<accession>A0A094KTA4</accession>
<keyword evidence="1" id="KW-0732">Signal</keyword>
<feature type="domain" description="Phospholipid/glycerol acyltransferase" evidence="2">
    <location>
        <begin position="39"/>
        <end position="188"/>
    </location>
</feature>
<evidence type="ECO:0000313" key="3">
    <source>
        <dbReference type="EMBL" id="KFZ61860.1"/>
    </source>
</evidence>
<dbReference type="GO" id="GO:0031966">
    <property type="term" value="C:mitochondrial membrane"/>
    <property type="evidence" value="ECO:0007669"/>
    <property type="project" value="TreeGrafter"/>
</dbReference>
<evidence type="ECO:0000259" key="2">
    <source>
        <dbReference type="SMART" id="SM00563"/>
    </source>
</evidence>
<dbReference type="InterPro" id="IPR022284">
    <property type="entry name" value="GPAT/DHAPAT"/>
</dbReference>
<feature type="chain" id="PRO_5001901467" description="Phospholipid/glycerol acyltransferase domain-containing protein" evidence="1">
    <location>
        <begin position="24"/>
        <end position="464"/>
    </location>
</feature>
<gene>
    <name evidence="3" type="ORF">N321_14121</name>
</gene>
<dbReference type="PANTHER" id="PTHR12563">
    <property type="entry name" value="GLYCEROL-3-PHOSPHATE ACYLTRANSFERASE"/>
    <property type="match status" value="1"/>
</dbReference>
<reference evidence="3 4" key="1">
    <citation type="submission" date="2014-04" db="EMBL/GenBank/DDBJ databases">
        <title>Genome evolution of avian class.</title>
        <authorList>
            <person name="Zhang G."/>
            <person name="Li C."/>
        </authorList>
    </citation>
    <scope>NUCLEOTIDE SEQUENCE [LARGE SCALE GENOMIC DNA]</scope>
    <source>
        <strain evidence="3">BGI_N321</strain>
    </source>
</reference>
<proteinExistence type="predicted"/>
<dbReference type="GO" id="GO:0006072">
    <property type="term" value="P:glycerol-3-phosphate metabolic process"/>
    <property type="evidence" value="ECO:0007669"/>
    <property type="project" value="TreeGrafter"/>
</dbReference>
<dbReference type="PANTHER" id="PTHR12563:SF15">
    <property type="entry name" value="GLYCEROL-3-PHOSPHATE ACYLTRANSFERASE 2, MITOCHONDRIAL"/>
    <property type="match status" value="1"/>
</dbReference>
<dbReference type="InterPro" id="IPR002123">
    <property type="entry name" value="Plipid/glycerol_acylTrfase"/>
</dbReference>
<evidence type="ECO:0000256" key="1">
    <source>
        <dbReference type="SAM" id="SignalP"/>
    </source>
</evidence>
<dbReference type="GO" id="GO:0004366">
    <property type="term" value="F:glycerol-3-phosphate O-acyltransferase activity"/>
    <property type="evidence" value="ECO:0007669"/>
    <property type="project" value="TreeGrafter"/>
</dbReference>
<protein>
    <recommendedName>
        <fullName evidence="2">Phospholipid/glycerol acyltransferase domain-containing protein</fullName>
    </recommendedName>
</protein>
<feature type="non-terminal residue" evidence="3">
    <location>
        <position position="1"/>
    </location>
</feature>
<dbReference type="SMART" id="SM00563">
    <property type="entry name" value="PlsC"/>
    <property type="match status" value="1"/>
</dbReference>
<keyword evidence="4" id="KW-1185">Reference proteome</keyword>
<name>A0A094KTA4_ANTCR</name>
<dbReference type="GO" id="GO:0008654">
    <property type="term" value="P:phospholipid biosynthetic process"/>
    <property type="evidence" value="ECO:0007669"/>
    <property type="project" value="TreeGrafter"/>
</dbReference>
<dbReference type="Pfam" id="PF01553">
    <property type="entry name" value="Acyltransferase"/>
    <property type="match status" value="1"/>
</dbReference>
<dbReference type="AlphaFoldDB" id="A0A094KTA4"/>
<feature type="signal peptide" evidence="1">
    <location>
        <begin position="1"/>
        <end position="23"/>
    </location>
</feature>
<dbReference type="Proteomes" id="UP000053620">
    <property type="component" value="Unassembled WGS sequence"/>
</dbReference>
<evidence type="ECO:0000313" key="4">
    <source>
        <dbReference type="Proteomes" id="UP000053620"/>
    </source>
</evidence>
<dbReference type="EMBL" id="KL355510">
    <property type="protein sequence ID" value="KFZ61860.1"/>
    <property type="molecule type" value="Genomic_DNA"/>
</dbReference>